<sequence length="75" mass="9038">MNESEEDEESPVEDEEDESSRENEKQPVNTQKKKRVRWKELKDKKPKGEPVKRRLRQVLEIEYETEGPVRSKQKL</sequence>
<accession>J9EWB5</accession>
<dbReference type="EMBL" id="ADBV01005429">
    <property type="protein sequence ID" value="EJW79484.1"/>
    <property type="molecule type" value="Genomic_DNA"/>
</dbReference>
<name>J9EWB5_WUCBA</name>
<evidence type="ECO:0000313" key="3">
    <source>
        <dbReference type="Proteomes" id="UP000004810"/>
    </source>
</evidence>
<feature type="compositionally biased region" description="Acidic residues" evidence="1">
    <location>
        <begin position="1"/>
        <end position="19"/>
    </location>
</feature>
<feature type="region of interest" description="Disordered" evidence="1">
    <location>
        <begin position="1"/>
        <end position="53"/>
    </location>
</feature>
<evidence type="ECO:0000313" key="2">
    <source>
        <dbReference type="EMBL" id="EJW79484.1"/>
    </source>
</evidence>
<feature type="compositionally biased region" description="Basic and acidic residues" evidence="1">
    <location>
        <begin position="38"/>
        <end position="52"/>
    </location>
</feature>
<reference evidence="3" key="1">
    <citation type="submission" date="2012-08" db="EMBL/GenBank/DDBJ databases">
        <title>The Genome Sequence of Wuchereria bancrofti.</title>
        <authorList>
            <person name="Nutman T.B."/>
            <person name="Fink D.L."/>
            <person name="Russ C."/>
            <person name="Young S."/>
            <person name="Zeng Q."/>
            <person name="Koehrsen M."/>
            <person name="Alvarado L."/>
            <person name="Berlin A."/>
            <person name="Chapman S.B."/>
            <person name="Chen Z."/>
            <person name="Freedman E."/>
            <person name="Gellesch M."/>
            <person name="Goldberg J."/>
            <person name="Griggs A."/>
            <person name="Gujja S."/>
            <person name="Heilman E.R."/>
            <person name="Heiman D."/>
            <person name="Hepburn T."/>
            <person name="Howarth C."/>
            <person name="Jen D."/>
            <person name="Larson L."/>
            <person name="Lewis B."/>
            <person name="Mehta T."/>
            <person name="Park D."/>
            <person name="Pearson M."/>
            <person name="Roberts A."/>
            <person name="Saif S."/>
            <person name="Shea T."/>
            <person name="Shenoy N."/>
            <person name="Sisk P."/>
            <person name="Stolte C."/>
            <person name="Sykes S."/>
            <person name="Walk T."/>
            <person name="White J."/>
            <person name="Yandava C."/>
            <person name="Haas B."/>
            <person name="Henn M.R."/>
            <person name="Nusbaum C."/>
            <person name="Birren B."/>
        </authorList>
    </citation>
    <scope>NUCLEOTIDE SEQUENCE [LARGE SCALE GENOMIC DNA]</scope>
    <source>
        <strain evidence="3">NA</strain>
    </source>
</reference>
<dbReference type="AlphaFoldDB" id="J9EWB5"/>
<gene>
    <name evidence="2" type="ORF">WUBG_09608</name>
</gene>
<protein>
    <submittedName>
        <fullName evidence="2">Uncharacterized protein</fullName>
    </submittedName>
</protein>
<evidence type="ECO:0000256" key="1">
    <source>
        <dbReference type="SAM" id="MobiDB-lite"/>
    </source>
</evidence>
<comment type="caution">
    <text evidence="2">The sequence shown here is derived from an EMBL/GenBank/DDBJ whole genome shotgun (WGS) entry which is preliminary data.</text>
</comment>
<dbReference type="Proteomes" id="UP000004810">
    <property type="component" value="Unassembled WGS sequence"/>
</dbReference>
<organism evidence="2 3">
    <name type="scientific">Wuchereria bancrofti</name>
    <dbReference type="NCBI Taxonomy" id="6293"/>
    <lineage>
        <taxon>Eukaryota</taxon>
        <taxon>Metazoa</taxon>
        <taxon>Ecdysozoa</taxon>
        <taxon>Nematoda</taxon>
        <taxon>Chromadorea</taxon>
        <taxon>Rhabditida</taxon>
        <taxon>Spirurina</taxon>
        <taxon>Spiruromorpha</taxon>
        <taxon>Filarioidea</taxon>
        <taxon>Onchocercidae</taxon>
        <taxon>Wuchereria</taxon>
    </lineage>
</organism>
<proteinExistence type="predicted"/>